<dbReference type="Proteomes" id="UP000095192">
    <property type="component" value="Unassembled WGS sequence"/>
</dbReference>
<evidence type="ECO:0000313" key="2">
    <source>
        <dbReference type="EMBL" id="OEH75860.1"/>
    </source>
</evidence>
<evidence type="ECO:0000256" key="1">
    <source>
        <dbReference type="SAM" id="MobiDB-lite"/>
    </source>
</evidence>
<feature type="region of interest" description="Disordered" evidence="1">
    <location>
        <begin position="193"/>
        <end position="213"/>
    </location>
</feature>
<keyword evidence="3" id="KW-1185">Reference proteome</keyword>
<comment type="caution">
    <text evidence="2">The sequence shown here is derived from an EMBL/GenBank/DDBJ whole genome shotgun (WGS) entry which is preliminary data.</text>
</comment>
<gene>
    <name evidence="2" type="ORF">cyc_06729</name>
</gene>
<dbReference type="VEuPathDB" id="ToxoDB:cyc_06729"/>
<protein>
    <submittedName>
        <fullName evidence="2">Uba ts-n domain-containing protein</fullName>
    </submittedName>
</protein>
<sequence length="256" mass="28126">MMEQLALKAQCRQEQEQRGQWRLSAQLRGGKKKAQFQQHVQQELRLPFTPWAACSLLVHVAASEDVVLLDRFGEAAAGLGTALDEVLGAITNASGATSDSLGAQKLPPWKPVAPEVAAEETRKRARQRPMDVSDLQHPLVQVLRHAAPYDSTLQQQAVQQLLLDRMLCALQRLLTLKQRWRMRGYWPFAEQRQSVAATHPPASSGEQADQWRRAEDGTKISAATANGISASLPHFGYCTRTAGLYTCSASSSVSAS</sequence>
<dbReference type="EMBL" id="JROU02001601">
    <property type="protein sequence ID" value="OEH75860.1"/>
    <property type="molecule type" value="Genomic_DNA"/>
</dbReference>
<evidence type="ECO:0000313" key="3">
    <source>
        <dbReference type="Proteomes" id="UP000095192"/>
    </source>
</evidence>
<accession>A0A1D3CXC7</accession>
<proteinExistence type="predicted"/>
<dbReference type="InParanoid" id="A0A1D3CXC7"/>
<reference evidence="2 3" key="1">
    <citation type="journal article" date="2016" name="BMC Genomics">
        <title>Comparative genomics reveals Cyclospora cayetanensis possesses coccidia-like metabolism and invasion components but unique surface antigens.</title>
        <authorList>
            <person name="Liu S."/>
            <person name="Wang L."/>
            <person name="Zheng H."/>
            <person name="Xu Z."/>
            <person name="Roellig D.M."/>
            <person name="Li N."/>
            <person name="Frace M.A."/>
            <person name="Tang K."/>
            <person name="Arrowood M.J."/>
            <person name="Moss D.M."/>
            <person name="Zhang L."/>
            <person name="Feng Y."/>
            <person name="Xiao L."/>
        </authorList>
    </citation>
    <scope>NUCLEOTIDE SEQUENCE [LARGE SCALE GENOMIC DNA]</scope>
    <source>
        <strain evidence="2 3">CHN_HEN01</strain>
    </source>
</reference>
<organism evidence="2 3">
    <name type="scientific">Cyclospora cayetanensis</name>
    <dbReference type="NCBI Taxonomy" id="88456"/>
    <lineage>
        <taxon>Eukaryota</taxon>
        <taxon>Sar</taxon>
        <taxon>Alveolata</taxon>
        <taxon>Apicomplexa</taxon>
        <taxon>Conoidasida</taxon>
        <taxon>Coccidia</taxon>
        <taxon>Eucoccidiorida</taxon>
        <taxon>Eimeriorina</taxon>
        <taxon>Eimeriidae</taxon>
        <taxon>Cyclospora</taxon>
    </lineage>
</organism>
<dbReference type="AlphaFoldDB" id="A0A1D3CXC7"/>
<name>A0A1D3CXC7_9EIME</name>